<feature type="coiled-coil region" evidence="4">
    <location>
        <begin position="114"/>
        <end position="207"/>
    </location>
</feature>
<accession>A0ABT7C2J2</accession>
<dbReference type="PANTHER" id="PTHR30469">
    <property type="entry name" value="MULTIDRUG RESISTANCE PROTEIN MDTA"/>
    <property type="match status" value="1"/>
</dbReference>
<dbReference type="RefSeq" id="WP_283760281.1">
    <property type="nucleotide sequence ID" value="NZ_JAQOSQ010000042.1"/>
</dbReference>
<evidence type="ECO:0000259" key="5">
    <source>
        <dbReference type="Pfam" id="PF25917"/>
    </source>
</evidence>
<sequence>MAAVLVIASGCSLLTRPEADALSPAVAPASSGISVNIATASSGDGNSTLVYTGTTEPSQTVTVRSQSQGQLLYLNVDVGDRVRRGQTIAEIDKSLPAAIINQAQAELSARQVEVAQNQSQIQQLQTQIEIAKLELTQAEADAHRLQSLYREGAISQQDAELAQTAARQAEQALRAAQAQVVTQNKAIAAAEERVSAQQAIVTQAEERQSYTQVEVPISGTILNKPIEAGNIVQPGDELLRIGDFSQITANVQVSELDLHQIYLNQYASIALDAFPGQEFAGEVTRIWPAADPATRSIPVEVTIPNRSGRLGSGLLARVSFELPGSQQVWVPQSALSNREGEDATLFVLNETSEGTVSSRRVILGIERDGRVEIVSGLEPGENYVVQSASPLSDGDRVELSILSSD</sequence>
<evidence type="ECO:0000259" key="7">
    <source>
        <dbReference type="Pfam" id="PF25967"/>
    </source>
</evidence>
<dbReference type="InterPro" id="IPR058627">
    <property type="entry name" value="MdtA-like_C"/>
</dbReference>
<dbReference type="SUPFAM" id="SSF111369">
    <property type="entry name" value="HlyD-like secretion proteins"/>
    <property type="match status" value="1"/>
</dbReference>
<evidence type="ECO:0000256" key="3">
    <source>
        <dbReference type="ARBA" id="ARBA00022448"/>
    </source>
</evidence>
<dbReference type="InterPro" id="IPR058625">
    <property type="entry name" value="MdtA-like_BSH"/>
</dbReference>
<dbReference type="PANTHER" id="PTHR30469:SF15">
    <property type="entry name" value="HLYD FAMILY OF SECRETION PROTEINS"/>
    <property type="match status" value="1"/>
</dbReference>
<organism evidence="8 9">
    <name type="scientific">Roseofilum casamattae BLCC-M143</name>
    <dbReference type="NCBI Taxonomy" id="3022442"/>
    <lineage>
        <taxon>Bacteria</taxon>
        <taxon>Bacillati</taxon>
        <taxon>Cyanobacteriota</taxon>
        <taxon>Cyanophyceae</taxon>
        <taxon>Desertifilales</taxon>
        <taxon>Desertifilaceae</taxon>
        <taxon>Roseofilum</taxon>
        <taxon>Roseofilum casamattae</taxon>
    </lineage>
</organism>
<reference evidence="8 9" key="1">
    <citation type="submission" date="2023-01" db="EMBL/GenBank/DDBJ databases">
        <title>Novel diversity within Roseofilum (Cyanobacteria; Desertifilaceae) from marine benthic mats with descriptions of four novel species.</title>
        <authorList>
            <person name="Wang Y."/>
            <person name="Berthold D.E."/>
            <person name="Hu J."/>
            <person name="Lefler F.W."/>
            <person name="Laughinghouse H.D. IV."/>
        </authorList>
    </citation>
    <scope>NUCLEOTIDE SEQUENCE [LARGE SCALE GENOMIC DNA]</scope>
    <source>
        <strain evidence="8 9">BLCC-M143</strain>
    </source>
</reference>
<dbReference type="Pfam" id="PF25954">
    <property type="entry name" value="Beta-barrel_RND_2"/>
    <property type="match status" value="1"/>
</dbReference>
<proteinExistence type="inferred from homology"/>
<evidence type="ECO:0000256" key="2">
    <source>
        <dbReference type="ARBA" id="ARBA00009477"/>
    </source>
</evidence>
<dbReference type="Proteomes" id="UP001232992">
    <property type="component" value="Unassembled WGS sequence"/>
</dbReference>
<dbReference type="Gene3D" id="2.40.30.170">
    <property type="match status" value="1"/>
</dbReference>
<comment type="similarity">
    <text evidence="2">Belongs to the membrane fusion protein (MFP) (TC 8.A.1) family.</text>
</comment>
<comment type="subcellular location">
    <subcellularLocation>
        <location evidence="1">Cell envelope</location>
    </subcellularLocation>
</comment>
<evidence type="ECO:0000256" key="4">
    <source>
        <dbReference type="SAM" id="Coils"/>
    </source>
</evidence>
<dbReference type="Gene3D" id="2.40.50.100">
    <property type="match status" value="1"/>
</dbReference>
<dbReference type="Pfam" id="PF25967">
    <property type="entry name" value="RND-MFP_C"/>
    <property type="match status" value="1"/>
</dbReference>
<dbReference type="InterPro" id="IPR006143">
    <property type="entry name" value="RND_pump_MFP"/>
</dbReference>
<evidence type="ECO:0000313" key="9">
    <source>
        <dbReference type="Proteomes" id="UP001232992"/>
    </source>
</evidence>
<evidence type="ECO:0000313" key="8">
    <source>
        <dbReference type="EMBL" id="MDJ1185641.1"/>
    </source>
</evidence>
<dbReference type="Gene3D" id="2.40.420.20">
    <property type="match status" value="1"/>
</dbReference>
<evidence type="ECO:0000259" key="6">
    <source>
        <dbReference type="Pfam" id="PF25954"/>
    </source>
</evidence>
<keyword evidence="4" id="KW-0175">Coiled coil</keyword>
<dbReference type="NCBIfam" id="TIGR01730">
    <property type="entry name" value="RND_mfp"/>
    <property type="match status" value="1"/>
</dbReference>
<dbReference type="Pfam" id="PF25917">
    <property type="entry name" value="BSH_RND"/>
    <property type="match status" value="1"/>
</dbReference>
<keyword evidence="9" id="KW-1185">Reference proteome</keyword>
<comment type="caution">
    <text evidence="8">The sequence shown here is derived from an EMBL/GenBank/DDBJ whole genome shotgun (WGS) entry which is preliminary data.</text>
</comment>
<feature type="domain" description="Multidrug resistance protein MdtA-like barrel-sandwich hybrid" evidence="5">
    <location>
        <begin position="60"/>
        <end position="237"/>
    </location>
</feature>
<dbReference type="Gene3D" id="1.10.287.470">
    <property type="entry name" value="Helix hairpin bin"/>
    <property type="match status" value="1"/>
</dbReference>
<keyword evidence="3" id="KW-0813">Transport</keyword>
<evidence type="ECO:0000256" key="1">
    <source>
        <dbReference type="ARBA" id="ARBA00004196"/>
    </source>
</evidence>
<name>A0ABT7C2J2_9CYAN</name>
<feature type="domain" description="Multidrug resistance protein MdtA-like C-terminal permuted SH3" evidence="7">
    <location>
        <begin position="328"/>
        <end position="386"/>
    </location>
</feature>
<dbReference type="EMBL" id="JAQOSQ010000042">
    <property type="protein sequence ID" value="MDJ1185641.1"/>
    <property type="molecule type" value="Genomic_DNA"/>
</dbReference>
<feature type="domain" description="CusB-like beta-barrel" evidence="6">
    <location>
        <begin position="250"/>
        <end position="321"/>
    </location>
</feature>
<gene>
    <name evidence="8" type="ORF">PMH09_20880</name>
</gene>
<protein>
    <submittedName>
        <fullName evidence="8">Efflux RND transporter periplasmic adaptor subunit</fullName>
    </submittedName>
</protein>
<dbReference type="InterPro" id="IPR058792">
    <property type="entry name" value="Beta-barrel_RND_2"/>
</dbReference>